<dbReference type="Pfam" id="PF00404">
    <property type="entry name" value="Dockerin_1"/>
    <property type="match status" value="1"/>
</dbReference>
<dbReference type="GO" id="GO:0004553">
    <property type="term" value="F:hydrolase activity, hydrolyzing O-glycosyl compounds"/>
    <property type="evidence" value="ECO:0007669"/>
    <property type="project" value="InterPro"/>
</dbReference>
<dbReference type="PROSITE" id="PS00018">
    <property type="entry name" value="EF_HAND_1"/>
    <property type="match status" value="1"/>
</dbReference>
<dbReference type="CDD" id="cd14256">
    <property type="entry name" value="Dockerin_I"/>
    <property type="match status" value="1"/>
</dbReference>
<dbReference type="Pfam" id="PF13287">
    <property type="entry name" value="Fn3_assoc"/>
    <property type="match status" value="1"/>
</dbReference>
<dbReference type="PROSITE" id="PS51766">
    <property type="entry name" value="DOCKERIN"/>
    <property type="match status" value="1"/>
</dbReference>
<dbReference type="InterPro" id="IPR016134">
    <property type="entry name" value="Dockerin_dom"/>
</dbReference>
<evidence type="ECO:0000313" key="4">
    <source>
        <dbReference type="EMBL" id="EGC01215.1"/>
    </source>
</evidence>
<dbReference type="Pfam" id="PF00932">
    <property type="entry name" value="LTD"/>
    <property type="match status" value="1"/>
</dbReference>
<feature type="domain" description="Dockerin" evidence="2">
    <location>
        <begin position="774"/>
        <end position="840"/>
    </location>
</feature>
<proteinExistence type="predicted"/>
<feature type="domain" description="LTD" evidence="3">
    <location>
        <begin position="21"/>
        <end position="159"/>
    </location>
</feature>
<dbReference type="InterPro" id="IPR001322">
    <property type="entry name" value="Lamin_tail_dom"/>
</dbReference>
<evidence type="ECO:0000259" key="3">
    <source>
        <dbReference type="PROSITE" id="PS51841"/>
    </source>
</evidence>
<dbReference type="InterPro" id="IPR002105">
    <property type="entry name" value="Dockerin_1_rpt"/>
</dbReference>
<reference evidence="4 5" key="1">
    <citation type="submission" date="2011-02" db="EMBL/GenBank/DDBJ databases">
        <authorList>
            <person name="Nelson K.E."/>
            <person name="Sutton G."/>
            <person name="Torralba M."/>
            <person name="Durkin S."/>
            <person name="Harkins D."/>
            <person name="Montgomery R."/>
            <person name="Ziemer C."/>
            <person name="Klaassens E."/>
            <person name="Ocuiv P."/>
            <person name="Morrison M."/>
        </authorList>
    </citation>
    <scope>NUCLEOTIDE SEQUENCE [LARGE SCALE GENOMIC DNA]</scope>
    <source>
        <strain evidence="4 5">8</strain>
    </source>
</reference>
<dbReference type="GO" id="GO:0000272">
    <property type="term" value="P:polysaccharide catabolic process"/>
    <property type="evidence" value="ECO:0007669"/>
    <property type="project" value="InterPro"/>
</dbReference>
<comment type="caution">
    <text evidence="4">The sequence shown here is derived from an EMBL/GenBank/DDBJ whole genome shotgun (WGS) entry which is preliminary data.</text>
</comment>
<accession>E9SHS2</accession>
<organism evidence="4 5">
    <name type="scientific">Ruminococcus albus 8</name>
    <dbReference type="NCBI Taxonomy" id="246199"/>
    <lineage>
        <taxon>Bacteria</taxon>
        <taxon>Bacillati</taxon>
        <taxon>Bacillota</taxon>
        <taxon>Clostridia</taxon>
        <taxon>Eubacteriales</taxon>
        <taxon>Oscillospiraceae</taxon>
        <taxon>Ruminococcus</taxon>
    </lineage>
</organism>
<dbReference type="InterPro" id="IPR036439">
    <property type="entry name" value="Dockerin_dom_sf"/>
</dbReference>
<sequence length="840" mass="93155">MKNKMTAAFIAALLTVSGTVSAFPAAAEVSPAVLISEVCTGNTGANGNLTDLKDSKDKFCDWVELYNPTSSDADIGGLYLSDDEAELAKAKIPDGTKIPAGGCLVVYCGKNIEAESTPEKPIALFGLSAKGETVILSDGTSIIDKADAPELADDTVYARIPADGTDFVIANPSPNAVNSEEQLFSAPDAPAFSRDSGMFADSFELELTAADGAEIYYTTDGSTPTENSTRYEGAITIENVTDRPNVLSAMDRSLFTDWYTWEQKRKPSVKVDKAVVIRAAAIKDGQVSGVVTKSYFVGYDDTTYNGVGVMSIVTDSDNLFDKQKGIYLKENAMNRGKEWERPVHIDFIDDGSTVLSQDCGMRIQGGYSRQDYQKSLRFYAREEYGAKKFDYPLFAGLTSRDGEGREINDFDKFVLRNGGNDANYTKFKDQLLQRMSGGLELSTQTGRPVVAFINGEYWGLYTMQEDYSDSYVKDHFDVKKKNVVIISTKYEDNSPKVDEGEDADIELWNEMDSWIRSADLTDPEQYKKFTEMFDVQDLANYLAAEIYITNEDWSVKNWRLWRSREADENNPDYSDCRWRTMFYDTEMGVYLWGNKSENSTNNKLIQIYETGKKGGDTLAVIAYKALQNEKFKEIFRSSMATAADTFSAENYDKQLAEIKDGYYKNLPKYFERFPSGSAMWSADQCIGWMNEFFHGKGTAPSREEYYPTMLRALELLQRYDNADLDILSEEQRKAVDSAHTRALRNATNGGTGIKPQNTSLDALETALNEAFGTEKLPRGDVNGDGAVTVTDISAAAAYVKNIKQLNAEAITRADVNGDGKVNITDVSAIAAHVKNIKPLS</sequence>
<evidence type="ECO:0000313" key="5">
    <source>
        <dbReference type="Proteomes" id="UP000004259"/>
    </source>
</evidence>
<dbReference type="AlphaFoldDB" id="E9SHS2"/>
<dbReference type="Pfam" id="PF08757">
    <property type="entry name" value="CotH"/>
    <property type="match status" value="1"/>
</dbReference>
<keyword evidence="5" id="KW-1185">Reference proteome</keyword>
<dbReference type="InterPro" id="IPR026876">
    <property type="entry name" value="Fn3_assoc_repeat"/>
</dbReference>
<dbReference type="InterPro" id="IPR018247">
    <property type="entry name" value="EF_Hand_1_Ca_BS"/>
</dbReference>
<dbReference type="eggNOG" id="COG5337">
    <property type="taxonomic scope" value="Bacteria"/>
</dbReference>
<evidence type="ECO:0000256" key="1">
    <source>
        <dbReference type="SAM" id="SignalP"/>
    </source>
</evidence>
<dbReference type="eggNOG" id="COG1196">
    <property type="taxonomic scope" value="Bacteria"/>
</dbReference>
<dbReference type="SUPFAM" id="SSF74853">
    <property type="entry name" value="Lamin A/C globular tail domain"/>
    <property type="match status" value="1"/>
</dbReference>
<dbReference type="STRING" id="246199.CUS_7022"/>
<dbReference type="InterPro" id="IPR036415">
    <property type="entry name" value="Lamin_tail_dom_sf"/>
</dbReference>
<dbReference type="InterPro" id="IPR014867">
    <property type="entry name" value="Spore_coat_CotH_CotH2/3/7"/>
</dbReference>
<protein>
    <submittedName>
        <fullName evidence="4">Dockerin type I repeat protein</fullName>
    </submittedName>
</protein>
<name>E9SHS2_RUMAL</name>
<keyword evidence="1" id="KW-0732">Signal</keyword>
<dbReference type="EMBL" id="ADKM02000134">
    <property type="protein sequence ID" value="EGC01215.1"/>
    <property type="molecule type" value="Genomic_DNA"/>
</dbReference>
<gene>
    <name evidence="4" type="ORF">CUS_7022</name>
</gene>
<dbReference type="SUPFAM" id="SSF63446">
    <property type="entry name" value="Type I dockerin domain"/>
    <property type="match status" value="1"/>
</dbReference>
<evidence type="ECO:0000259" key="2">
    <source>
        <dbReference type="PROSITE" id="PS51766"/>
    </source>
</evidence>
<dbReference type="Gene3D" id="2.60.40.1260">
    <property type="entry name" value="Lamin Tail domain"/>
    <property type="match status" value="1"/>
</dbReference>
<feature type="signal peptide" evidence="1">
    <location>
        <begin position="1"/>
        <end position="22"/>
    </location>
</feature>
<feature type="chain" id="PRO_5003247250" evidence="1">
    <location>
        <begin position="23"/>
        <end position="840"/>
    </location>
</feature>
<dbReference type="RefSeq" id="WP_002853392.1">
    <property type="nucleotide sequence ID" value="NZ_ADKM02000134.1"/>
</dbReference>
<dbReference type="PROSITE" id="PS51841">
    <property type="entry name" value="LTD"/>
    <property type="match status" value="1"/>
</dbReference>
<dbReference type="Gene3D" id="1.10.1330.10">
    <property type="entry name" value="Dockerin domain"/>
    <property type="match status" value="1"/>
</dbReference>
<dbReference type="Proteomes" id="UP000004259">
    <property type="component" value="Unassembled WGS sequence"/>
</dbReference>